<keyword evidence="12 14" id="KW-0539">Nucleus</keyword>
<dbReference type="Pfam" id="PF16727">
    <property type="entry name" value="REV1_C"/>
    <property type="match status" value="1"/>
</dbReference>
<keyword evidence="10 14" id="KW-0238">DNA-binding</keyword>
<dbReference type="InterPro" id="IPR036775">
    <property type="entry name" value="DNA_pol_Y-fam_lit_finger_sf"/>
</dbReference>
<dbReference type="Gene3D" id="6.10.250.1490">
    <property type="match status" value="1"/>
</dbReference>
<evidence type="ECO:0000256" key="10">
    <source>
        <dbReference type="ARBA" id="ARBA00023125"/>
    </source>
</evidence>
<dbReference type="Pfam" id="PF16589">
    <property type="entry name" value="BRCT_2"/>
    <property type="match status" value="1"/>
</dbReference>
<comment type="similarity">
    <text evidence="2 14">Belongs to the DNA polymerase type-Y family.</text>
</comment>
<dbReference type="PANTHER" id="PTHR45990">
    <property type="entry name" value="DNA REPAIR PROTEIN REV1"/>
    <property type="match status" value="1"/>
</dbReference>
<dbReference type="GO" id="GO:0003887">
    <property type="term" value="F:DNA-directed DNA polymerase activity"/>
    <property type="evidence" value="ECO:0007669"/>
    <property type="project" value="InterPro"/>
</dbReference>
<keyword evidence="20" id="KW-1185">Reference proteome</keyword>
<dbReference type="EC" id="2.7.7.-" evidence="14"/>
<evidence type="ECO:0000256" key="14">
    <source>
        <dbReference type="PIRNR" id="PIRNR036573"/>
    </source>
</evidence>
<dbReference type="Gene3D" id="3.30.1490.100">
    <property type="entry name" value="DNA polymerase, Y-family, little finger domain"/>
    <property type="match status" value="1"/>
</dbReference>
<dbReference type="InterPro" id="IPR053848">
    <property type="entry name" value="IMS_HHH_1"/>
</dbReference>
<evidence type="ECO:0000256" key="15">
    <source>
        <dbReference type="PIRSR" id="PIRSR036573-2"/>
    </source>
</evidence>
<keyword evidence="8 14" id="KW-0227">DNA damage</keyword>
<evidence type="ECO:0000313" key="20">
    <source>
        <dbReference type="Proteomes" id="UP000799766"/>
    </source>
</evidence>
<keyword evidence="5 14" id="KW-0808">Transferase</keyword>
<evidence type="ECO:0000259" key="18">
    <source>
        <dbReference type="PROSITE" id="PS50173"/>
    </source>
</evidence>
<evidence type="ECO:0000256" key="9">
    <source>
        <dbReference type="ARBA" id="ARBA00022842"/>
    </source>
</evidence>
<proteinExistence type="inferred from homology"/>
<feature type="region of interest" description="Disordered" evidence="16">
    <location>
        <begin position="282"/>
        <end position="326"/>
    </location>
</feature>
<keyword evidence="9 15" id="KW-0460">Magnesium</keyword>
<dbReference type="InterPro" id="IPR036420">
    <property type="entry name" value="BRCT_dom_sf"/>
</dbReference>
<evidence type="ECO:0000256" key="8">
    <source>
        <dbReference type="ARBA" id="ARBA00022763"/>
    </source>
</evidence>
<dbReference type="PROSITE" id="PS50172">
    <property type="entry name" value="BRCT"/>
    <property type="match status" value="1"/>
</dbReference>
<dbReference type="SUPFAM" id="SSF52113">
    <property type="entry name" value="BRCT domain"/>
    <property type="match status" value="1"/>
</dbReference>
<accession>A0A6A6P0Z4</accession>
<dbReference type="Gene3D" id="3.40.1170.60">
    <property type="match status" value="1"/>
</dbReference>
<dbReference type="OrthoDB" id="427711at2759"/>
<evidence type="ECO:0000256" key="2">
    <source>
        <dbReference type="ARBA" id="ARBA00010945"/>
    </source>
</evidence>
<gene>
    <name evidence="19" type="ORF">BDY21DRAFT_391902</name>
</gene>
<dbReference type="Gene3D" id="6.10.250.1630">
    <property type="match status" value="1"/>
</dbReference>
<dbReference type="PANTHER" id="PTHR45990:SF1">
    <property type="entry name" value="DNA REPAIR PROTEIN REV1"/>
    <property type="match status" value="1"/>
</dbReference>
<keyword evidence="7 15" id="KW-0479">Metal-binding</keyword>
<evidence type="ECO:0000259" key="17">
    <source>
        <dbReference type="PROSITE" id="PS50172"/>
    </source>
</evidence>
<dbReference type="GO" id="GO:0006281">
    <property type="term" value="P:DNA repair"/>
    <property type="evidence" value="ECO:0007669"/>
    <property type="project" value="UniProtKB-KW"/>
</dbReference>
<comment type="function">
    <text evidence="13">Deoxycytidyl transferase involved in DNA repair. Transfers a dCMP residue from dCTP to the 3'-end of a DNA primer in a template-dependent reaction. May assist in the first step in the bypass of abasic lesions by the insertion of a nucleotide opposite the lesion. Required for normal induction of mutations by physical and chemical agents. Involved in mitochondrial DNA mutagenesis.</text>
</comment>
<dbReference type="Pfam" id="PF14377">
    <property type="entry name" value="UBM"/>
    <property type="match status" value="3"/>
</dbReference>
<dbReference type="Gene3D" id="1.20.58.1280">
    <property type="entry name" value="DNA repair protein Rev1, C-terminal domain"/>
    <property type="match status" value="1"/>
</dbReference>
<feature type="compositionally biased region" description="Low complexity" evidence="16">
    <location>
        <begin position="1076"/>
        <end position="1088"/>
    </location>
</feature>
<dbReference type="InterPro" id="IPR001357">
    <property type="entry name" value="BRCT_dom"/>
</dbReference>
<dbReference type="GO" id="GO:0070987">
    <property type="term" value="P:error-free translesion synthesis"/>
    <property type="evidence" value="ECO:0007669"/>
    <property type="project" value="UniProtKB-ARBA"/>
</dbReference>
<dbReference type="Gene3D" id="3.30.70.270">
    <property type="match status" value="1"/>
</dbReference>
<name>A0A6A6P0Z4_9PEZI</name>
<evidence type="ECO:0000256" key="13">
    <source>
        <dbReference type="ARBA" id="ARBA00058985"/>
    </source>
</evidence>
<evidence type="ECO:0000256" key="6">
    <source>
        <dbReference type="ARBA" id="ARBA00022695"/>
    </source>
</evidence>
<dbReference type="SMART" id="SM00292">
    <property type="entry name" value="BRCT"/>
    <property type="match status" value="1"/>
</dbReference>
<keyword evidence="11 14" id="KW-0234">DNA repair</keyword>
<dbReference type="GO" id="GO:0005634">
    <property type="term" value="C:nucleus"/>
    <property type="evidence" value="ECO:0007669"/>
    <property type="project" value="UniProtKB-SubCell"/>
</dbReference>
<feature type="domain" description="BRCT" evidence="17">
    <location>
        <begin position="63"/>
        <end position="151"/>
    </location>
</feature>
<evidence type="ECO:0000256" key="3">
    <source>
        <dbReference type="ARBA" id="ARBA00020399"/>
    </source>
</evidence>
<dbReference type="GO" id="GO:0017125">
    <property type="term" value="F:deoxycytidyl transferase activity"/>
    <property type="evidence" value="ECO:0007669"/>
    <property type="project" value="TreeGrafter"/>
</dbReference>
<dbReference type="InterPro" id="IPR043128">
    <property type="entry name" value="Rev_trsase/Diguanyl_cyclase"/>
</dbReference>
<evidence type="ECO:0000256" key="12">
    <source>
        <dbReference type="ARBA" id="ARBA00023242"/>
    </source>
</evidence>
<feature type="compositionally biased region" description="Polar residues" evidence="16">
    <location>
        <begin position="1000"/>
        <end position="1010"/>
    </location>
</feature>
<evidence type="ECO:0000256" key="1">
    <source>
        <dbReference type="ARBA" id="ARBA00004123"/>
    </source>
</evidence>
<protein>
    <recommendedName>
        <fullName evidence="3 14">DNA repair protein REV1</fullName>
        <ecNumber evidence="14">2.7.7.-</ecNumber>
    </recommendedName>
</protein>
<dbReference type="InterPro" id="IPR017961">
    <property type="entry name" value="DNA_pol_Y-fam_little_finger"/>
</dbReference>
<dbReference type="FunFam" id="3.30.70.270:FF:000040">
    <property type="entry name" value="DNA repair protein REV1"/>
    <property type="match status" value="1"/>
</dbReference>
<dbReference type="Pfam" id="PF11799">
    <property type="entry name" value="IMS_C"/>
    <property type="match status" value="1"/>
</dbReference>
<dbReference type="InterPro" id="IPR043502">
    <property type="entry name" value="DNA/RNA_pol_sf"/>
</dbReference>
<feature type="region of interest" description="Disordered" evidence="16">
    <location>
        <begin position="1072"/>
        <end position="1095"/>
    </location>
</feature>
<feature type="binding site" evidence="15">
    <location>
        <position position="412"/>
    </location>
    <ligand>
        <name>Mg(2+)</name>
        <dbReference type="ChEBI" id="CHEBI:18420"/>
        <label>1</label>
    </ligand>
</feature>
<evidence type="ECO:0000256" key="16">
    <source>
        <dbReference type="SAM" id="MobiDB-lite"/>
    </source>
</evidence>
<feature type="binding site" evidence="15">
    <location>
        <position position="507"/>
    </location>
    <ligand>
        <name>Mg(2+)</name>
        <dbReference type="ChEBI" id="CHEBI:18420"/>
        <label>1</label>
    </ligand>
</feature>
<evidence type="ECO:0000256" key="4">
    <source>
        <dbReference type="ARBA" id="ARBA00022634"/>
    </source>
</evidence>
<dbReference type="InterPro" id="IPR012112">
    <property type="entry name" value="REV1"/>
</dbReference>
<dbReference type="SUPFAM" id="SSF56672">
    <property type="entry name" value="DNA/RNA polymerases"/>
    <property type="match status" value="1"/>
</dbReference>
<dbReference type="EMBL" id="MU001680">
    <property type="protein sequence ID" value="KAF2457675.1"/>
    <property type="molecule type" value="Genomic_DNA"/>
</dbReference>
<dbReference type="PROSITE" id="PS50173">
    <property type="entry name" value="UMUC"/>
    <property type="match status" value="1"/>
</dbReference>
<dbReference type="Proteomes" id="UP000799766">
    <property type="component" value="Unassembled WGS sequence"/>
</dbReference>
<evidence type="ECO:0000256" key="7">
    <source>
        <dbReference type="ARBA" id="ARBA00022723"/>
    </source>
</evidence>
<feature type="binding site" evidence="15">
    <location>
        <position position="508"/>
    </location>
    <ligand>
        <name>Mg(2+)</name>
        <dbReference type="ChEBI" id="CHEBI:18420"/>
        <label>1</label>
    </ligand>
</feature>
<feature type="compositionally biased region" description="Basic and acidic residues" evidence="16">
    <location>
        <begin position="310"/>
        <end position="319"/>
    </location>
</feature>
<dbReference type="GO" id="GO:0046872">
    <property type="term" value="F:metal ion binding"/>
    <property type="evidence" value="ECO:0007669"/>
    <property type="project" value="UniProtKB-KW"/>
</dbReference>
<feature type="region of interest" description="Disordered" evidence="16">
    <location>
        <begin position="965"/>
        <end position="1048"/>
    </location>
</feature>
<feature type="compositionally biased region" description="Basic and acidic residues" evidence="16">
    <location>
        <begin position="907"/>
        <end position="921"/>
    </location>
</feature>
<dbReference type="Pfam" id="PF00817">
    <property type="entry name" value="IMS"/>
    <property type="match status" value="1"/>
</dbReference>
<dbReference type="InterPro" id="IPR038401">
    <property type="entry name" value="Rev1_C_sf"/>
</dbReference>
<feature type="domain" description="UmuC" evidence="18">
    <location>
        <begin position="408"/>
        <end position="606"/>
    </location>
</feature>
<dbReference type="PIRSF" id="PIRSF036573">
    <property type="entry name" value="REV1"/>
    <property type="match status" value="1"/>
</dbReference>
<sequence length="1222" mass="133747">MGSRLEANSAAVRKRIENHTFDDEHGEEYAASSFGGFGDYFRRKKIKLQNLDHELRSQSATESKPPIFRGVVAHVNGYTQPSLQDLHKLIVTHGGGFQQYLDGKTAVTHIIASSLTPKKKVDFRKYRVVKPAWVVDSVKEGKLLPWDRYRVVDEGPGQKVIGFGERGEVKSQVNKRARGYKDQTDASWYTEQLKSGRRSSGLPTPDATSPPELERAEKDEIVDDDELYADPTQEEQLLGDAIMPEADDDRSDISDGGVALPVSATLDDISPEDDLQLVIPPKLPTSPTPPTHEHAEVQNTSETMPTAEHASPKPYDHAKKSPSKHLTAERHNAILLSDPKIRRSTVVNPGFLDQYYRESRLHHLSTWKADLKSQMAALAADKFKSSQQQPQHLLLPKRRRTPGARRYILHVDFDSFFAAVSLKKHPHLKEHPCVVAHGPGSGSEIASCNYPARKFGIRNGMWMRRAQELCPEVKILPYDFPAYEEASRAFYAAILAVDGVVQSVSIDEALLDVSQLCLSAAGSDGRGVAEGGIYREQAKADEVATNLRADIKAATGCHVSVGIGGNVLLAKVALRKAKPAGQYQIRPEEVLDFVGGLTVQDLPGVAWSIGGRLEDAFGVKSVRDLRENVSKEKLVNLLGPKTGERLWEYARGIDRTEVAAGGGPDDKAGVRKSVSAEVNWGVRFETQAQADEFVGSLAGELARRLGKEKLKGRQLTMKVMKKAADAPLDPPKHLGHGKCDTFSRGVQLGVATMDKEVLSRECLALLRGFGISPGELRGIGVQMTKLEPLKGGPQDESSQKRLVFKAKEPSAQWNGVSPAKSPATAAAARVDDVDPIQDDTVVPMPPKRKDTGMYEASPAERIRFGATQLEVSSPSRKPLNTLGTQFIMPTQVDPKVLQELPDDIRSRLARQGDRPRKKEPSPAEPVTPSKKNSGVAAAEPLPTESQLDPDILAALPPDVRNEVLSFYKPKSPTPPPPQRQNQPAAQPLRKQQRAKLPVGANTTLTQSSFFTAPRKQQPVADGNDATVGQDGTATGELAAPDGGAPDVAEDIAPDFLAALPEDIRVEVLAEQRRARTASTRQPAAAAAPNQPPKPKAHYAIVLPPRPALPRFTAQRLSSLPQLRDAVDAWWEEFREEGPYREDVEALAGYLEEVVGQEKDLEKAVGVAGWLAWVVREGEAEGGWGDGEEEREEGMRAWREAVERVRGGVQTAVRRRGLPRVEF</sequence>
<keyword evidence="4 14" id="KW-0237">DNA synthesis</keyword>
<dbReference type="FunFam" id="3.40.50.10190:FF:000011">
    <property type="entry name" value="DNA repair protein REV1"/>
    <property type="match status" value="1"/>
</dbReference>
<dbReference type="Gene3D" id="1.10.150.20">
    <property type="entry name" value="5' to 3' exonuclease, C-terminal subdomain"/>
    <property type="match status" value="1"/>
</dbReference>
<feature type="region of interest" description="Disordered" evidence="16">
    <location>
        <begin position="907"/>
        <end position="949"/>
    </location>
</feature>
<dbReference type="InterPro" id="IPR031991">
    <property type="entry name" value="Rev1_C"/>
</dbReference>
<evidence type="ECO:0000313" key="19">
    <source>
        <dbReference type="EMBL" id="KAF2457675.1"/>
    </source>
</evidence>
<organism evidence="19 20">
    <name type="scientific">Lineolata rhizophorae</name>
    <dbReference type="NCBI Taxonomy" id="578093"/>
    <lineage>
        <taxon>Eukaryota</taxon>
        <taxon>Fungi</taxon>
        <taxon>Dikarya</taxon>
        <taxon>Ascomycota</taxon>
        <taxon>Pezizomycotina</taxon>
        <taxon>Dothideomycetes</taxon>
        <taxon>Dothideomycetes incertae sedis</taxon>
        <taxon>Lineolatales</taxon>
        <taxon>Lineolataceae</taxon>
        <taxon>Lineolata</taxon>
    </lineage>
</organism>
<evidence type="ECO:0000256" key="5">
    <source>
        <dbReference type="ARBA" id="ARBA00022679"/>
    </source>
</evidence>
<dbReference type="AlphaFoldDB" id="A0A6A6P0Z4"/>
<keyword evidence="6 14" id="KW-0548">Nucleotidyltransferase</keyword>
<dbReference type="CDD" id="cd01701">
    <property type="entry name" value="PolY_Rev1"/>
    <property type="match status" value="1"/>
</dbReference>
<evidence type="ECO:0000256" key="11">
    <source>
        <dbReference type="ARBA" id="ARBA00023204"/>
    </source>
</evidence>
<feature type="region of interest" description="Disordered" evidence="16">
    <location>
        <begin position="192"/>
        <end position="229"/>
    </location>
</feature>
<dbReference type="Gene3D" id="3.40.50.10190">
    <property type="entry name" value="BRCT domain"/>
    <property type="match status" value="1"/>
</dbReference>
<dbReference type="GO" id="GO:0003684">
    <property type="term" value="F:damaged DNA binding"/>
    <property type="evidence" value="ECO:0007669"/>
    <property type="project" value="UniProtKB-UniRule"/>
</dbReference>
<dbReference type="InterPro" id="IPR025527">
    <property type="entry name" value="HUWE1/Rev1_UBM"/>
</dbReference>
<dbReference type="Pfam" id="PF21999">
    <property type="entry name" value="IMS_HHH_1"/>
    <property type="match status" value="1"/>
</dbReference>
<dbReference type="InterPro" id="IPR001126">
    <property type="entry name" value="UmuC"/>
</dbReference>
<dbReference type="CDD" id="cd17719">
    <property type="entry name" value="BRCT_Rev1"/>
    <property type="match status" value="1"/>
</dbReference>
<dbReference type="SUPFAM" id="SSF100879">
    <property type="entry name" value="Lesion bypass DNA polymerase (Y-family), little finger domain"/>
    <property type="match status" value="1"/>
</dbReference>
<comment type="cofactor">
    <cofactor evidence="15">
        <name>Mg(2+)</name>
        <dbReference type="ChEBI" id="CHEBI:18420"/>
    </cofactor>
    <text evidence="15">Binds 2 magnesium ions.</text>
</comment>
<dbReference type="GO" id="GO:0042276">
    <property type="term" value="P:error-prone translesion synthesis"/>
    <property type="evidence" value="ECO:0007669"/>
    <property type="project" value="InterPro"/>
</dbReference>
<dbReference type="FunFam" id="3.30.1490.100:FF:000001">
    <property type="entry name" value="DNA repair protein REV1"/>
    <property type="match status" value="1"/>
</dbReference>
<reference evidence="19" key="1">
    <citation type="journal article" date="2020" name="Stud. Mycol.">
        <title>101 Dothideomycetes genomes: a test case for predicting lifestyles and emergence of pathogens.</title>
        <authorList>
            <person name="Haridas S."/>
            <person name="Albert R."/>
            <person name="Binder M."/>
            <person name="Bloem J."/>
            <person name="Labutti K."/>
            <person name="Salamov A."/>
            <person name="Andreopoulos B."/>
            <person name="Baker S."/>
            <person name="Barry K."/>
            <person name="Bills G."/>
            <person name="Bluhm B."/>
            <person name="Cannon C."/>
            <person name="Castanera R."/>
            <person name="Culley D."/>
            <person name="Daum C."/>
            <person name="Ezra D."/>
            <person name="Gonzalez J."/>
            <person name="Henrissat B."/>
            <person name="Kuo A."/>
            <person name="Liang C."/>
            <person name="Lipzen A."/>
            <person name="Lutzoni F."/>
            <person name="Magnuson J."/>
            <person name="Mondo S."/>
            <person name="Nolan M."/>
            <person name="Ohm R."/>
            <person name="Pangilinan J."/>
            <person name="Park H.-J."/>
            <person name="Ramirez L."/>
            <person name="Alfaro M."/>
            <person name="Sun H."/>
            <person name="Tritt A."/>
            <person name="Yoshinaga Y."/>
            <person name="Zwiers L.-H."/>
            <person name="Turgeon B."/>
            <person name="Goodwin S."/>
            <person name="Spatafora J."/>
            <person name="Crous P."/>
            <person name="Grigoriev I."/>
        </authorList>
    </citation>
    <scope>NUCLEOTIDE SEQUENCE</scope>
    <source>
        <strain evidence="19">ATCC 16933</strain>
    </source>
</reference>
<comment type="subcellular location">
    <subcellularLocation>
        <location evidence="1 14">Nucleus</location>
    </subcellularLocation>
</comment>